<dbReference type="GO" id="GO:0031110">
    <property type="term" value="P:regulation of microtubule polymerization or depolymerization"/>
    <property type="evidence" value="ECO:0007669"/>
    <property type="project" value="InterPro"/>
</dbReference>
<feature type="region of interest" description="Disordered" evidence="1">
    <location>
        <begin position="1"/>
        <end position="29"/>
    </location>
</feature>
<organism evidence="2 3">
    <name type="scientific">Danio rerio</name>
    <name type="common">Zebrafish</name>
    <name type="synonym">Brachydanio rerio</name>
    <dbReference type="NCBI Taxonomy" id="7955"/>
    <lineage>
        <taxon>Eukaryota</taxon>
        <taxon>Metazoa</taxon>
        <taxon>Chordata</taxon>
        <taxon>Craniata</taxon>
        <taxon>Vertebrata</taxon>
        <taxon>Euteleostomi</taxon>
        <taxon>Actinopterygii</taxon>
        <taxon>Neopterygii</taxon>
        <taxon>Teleostei</taxon>
        <taxon>Ostariophysi</taxon>
        <taxon>Cypriniformes</taxon>
        <taxon>Danionidae</taxon>
        <taxon>Danioninae</taxon>
        <taxon>Danio</taxon>
    </lineage>
</organism>
<dbReference type="ZFIN" id="ZDB-GENE-130201-3">
    <property type="gene designation" value="stmnd1"/>
</dbReference>
<dbReference type="AlphaFoldDB" id="A0A8M1RKX1"/>
<evidence type="ECO:0000313" key="3">
    <source>
        <dbReference type="RefSeq" id="XP_002665640.3"/>
    </source>
</evidence>
<evidence type="ECO:0000256" key="1">
    <source>
        <dbReference type="SAM" id="MobiDB-lite"/>
    </source>
</evidence>
<dbReference type="GeneID" id="100331092"/>
<reference evidence="3" key="1">
    <citation type="submission" date="2025-08" db="UniProtKB">
        <authorList>
            <consortium name="RefSeq"/>
        </authorList>
    </citation>
    <scope>IDENTIFICATION</scope>
    <source>
        <strain evidence="3">Tuebingen</strain>
        <tissue evidence="3">Fibroblasts and whole tissue</tissue>
    </source>
</reference>
<feature type="compositionally biased region" description="Basic and acidic residues" evidence="1">
    <location>
        <begin position="230"/>
        <end position="239"/>
    </location>
</feature>
<keyword evidence="2" id="KW-1185">Reference proteome</keyword>
<dbReference type="PANTHER" id="PTHR10104">
    <property type="entry name" value="STATHMIN"/>
    <property type="match status" value="1"/>
</dbReference>
<feature type="compositionally biased region" description="Basic and acidic residues" evidence="1">
    <location>
        <begin position="210"/>
        <end position="219"/>
    </location>
</feature>
<dbReference type="RefSeq" id="XP_002665640.3">
    <property type="nucleotide sequence ID" value="XM_002665594.7"/>
</dbReference>
<dbReference type="Proteomes" id="UP000000437">
    <property type="component" value="Chromosome 19"/>
</dbReference>
<dbReference type="OrthoDB" id="9940536at2759"/>
<protein>
    <submittedName>
        <fullName evidence="3">Stathmin domain-containing protein 1</fullName>
    </submittedName>
</protein>
<sequence>MRMIEEVYPDPRTSEEPHNQRETNMGCGSSRITVVEPVKTSNLNGNETDTLQFDVAQGGSRGDSAISKMTIDSGVSLDAAEAAGLPGTVPRLLPQLQAQTPGHSEERPESSEILEQLLAQGIIPAQPKHGESGQSYNIMMDDTGKARSRPPARLESLKTRKEQEITKKEDIEMKMRLVEERRKEREEDLKRRLRIKSARPRSSAPVNSEGKLDPEELLHSEQLPVPIRTKHGESEDHALTDSPELENDSTFQQNGDTDEGF</sequence>
<dbReference type="InterPro" id="IPR000956">
    <property type="entry name" value="Stathmin_fam"/>
</dbReference>
<accession>A0A8M1RKX1</accession>
<evidence type="ECO:0000313" key="4">
    <source>
        <dbReference type="ZFIN" id="ZDB-GENE-130201-3"/>
    </source>
</evidence>
<name>A0A8M1RKX1_DANRE</name>
<dbReference type="CTD" id="401236"/>
<feature type="compositionally biased region" description="Basic and acidic residues" evidence="1">
    <location>
        <begin position="12"/>
        <end position="21"/>
    </location>
</feature>
<feature type="compositionally biased region" description="Basic and acidic residues" evidence="1">
    <location>
        <begin position="155"/>
        <end position="190"/>
    </location>
</feature>
<dbReference type="AGR" id="ZFIN:ZDB-GENE-130201-3"/>
<gene>
    <name evidence="3 4" type="primary">stmnd1</name>
</gene>
<proteinExistence type="predicted"/>
<dbReference type="KEGG" id="dre:100331092"/>
<feature type="region of interest" description="Disordered" evidence="1">
    <location>
        <begin position="123"/>
        <end position="261"/>
    </location>
</feature>
<evidence type="ECO:0000313" key="2">
    <source>
        <dbReference type="Proteomes" id="UP000000437"/>
    </source>
</evidence>
<dbReference type="PANTHER" id="PTHR10104:SF20">
    <property type="entry name" value="STATHMIN DOMAIN-CONTAINING PROTEIN 1"/>
    <property type="match status" value="1"/>
</dbReference>
<dbReference type="FunCoup" id="A0A8M1RKX1">
    <property type="interactions" value="196"/>
</dbReference>